<organism evidence="1 2">
    <name type="scientific">Anaeromicrobium sediminis</name>
    <dbReference type="NCBI Taxonomy" id="1478221"/>
    <lineage>
        <taxon>Bacteria</taxon>
        <taxon>Bacillati</taxon>
        <taxon>Bacillota</taxon>
        <taxon>Clostridia</taxon>
        <taxon>Peptostreptococcales</taxon>
        <taxon>Thermotaleaceae</taxon>
        <taxon>Anaeromicrobium</taxon>
    </lineage>
</organism>
<evidence type="ECO:0008006" key="3">
    <source>
        <dbReference type="Google" id="ProtNLM"/>
    </source>
</evidence>
<gene>
    <name evidence="1" type="ORF">CCE28_13590</name>
</gene>
<evidence type="ECO:0000313" key="1">
    <source>
        <dbReference type="EMBL" id="PAB58698.1"/>
    </source>
</evidence>
<dbReference type="AlphaFoldDB" id="A0A267MID7"/>
<dbReference type="Proteomes" id="UP000216024">
    <property type="component" value="Unassembled WGS sequence"/>
</dbReference>
<dbReference type="EMBL" id="NIBG01000012">
    <property type="protein sequence ID" value="PAB58698.1"/>
    <property type="molecule type" value="Genomic_DNA"/>
</dbReference>
<keyword evidence="2" id="KW-1185">Reference proteome</keyword>
<protein>
    <recommendedName>
        <fullName evidence="3">DUF3298 domain-containing protein</fullName>
    </recommendedName>
</protein>
<dbReference type="PROSITE" id="PS51257">
    <property type="entry name" value="PROKAR_LIPOPROTEIN"/>
    <property type="match status" value="1"/>
</dbReference>
<comment type="caution">
    <text evidence="1">The sequence shown here is derived from an EMBL/GenBank/DDBJ whole genome shotgun (WGS) entry which is preliminary data.</text>
</comment>
<reference evidence="1 2" key="1">
    <citation type="submission" date="2017-06" db="EMBL/GenBank/DDBJ databases">
        <title>Draft genome sequence of anaerobic fermentative bacterium Anaeromicrobium sediminis DY2726D isolated from West Pacific Ocean sediments.</title>
        <authorList>
            <person name="Zeng X."/>
        </authorList>
    </citation>
    <scope>NUCLEOTIDE SEQUENCE [LARGE SCALE GENOMIC DNA]</scope>
    <source>
        <strain evidence="1 2">DY2726D</strain>
    </source>
</reference>
<dbReference type="OrthoDB" id="1954071at2"/>
<sequence>MKRLLSLVVAVLLIFTFVGCSKQESNISEKETEDNKLVLNYNITKEVLEVESKDTKIDYPQVIDYPGELLMDYMNQSLKRIADIYGNEDIYNHVQIDYEITRMDENILSVLFKGTGEIQGHGKINIQQSINLDMNSSNEITYDNLIKSKEEVMRILDQKAKDKGIKEGIEAEGVRLYFKDENVVFYYMPLDDSAKEFIELSVSEEDLKEYINTDFGQVPAS</sequence>
<dbReference type="RefSeq" id="WP_095134278.1">
    <property type="nucleotide sequence ID" value="NZ_NIBG01000012.1"/>
</dbReference>
<proteinExistence type="predicted"/>
<evidence type="ECO:0000313" key="2">
    <source>
        <dbReference type="Proteomes" id="UP000216024"/>
    </source>
</evidence>
<accession>A0A267MID7</accession>
<name>A0A267MID7_9FIRM</name>